<evidence type="ECO:0000256" key="1">
    <source>
        <dbReference type="SAM" id="Coils"/>
    </source>
</evidence>
<dbReference type="EMBL" id="JARBDR010000337">
    <property type="protein sequence ID" value="KAJ8315162.1"/>
    <property type="molecule type" value="Genomic_DNA"/>
</dbReference>
<proteinExistence type="predicted"/>
<dbReference type="Gene3D" id="1.10.1170.10">
    <property type="entry name" value="Inhibitor Of Apoptosis Protein (2mihbC-IAP-1), Chain A"/>
    <property type="match status" value="2"/>
</dbReference>
<feature type="compositionally biased region" description="Polar residues" evidence="2">
    <location>
        <begin position="199"/>
        <end position="209"/>
    </location>
</feature>
<feature type="compositionally biased region" description="Polar residues" evidence="2">
    <location>
        <begin position="321"/>
        <end position="338"/>
    </location>
</feature>
<dbReference type="PANTHER" id="PTHR10044:SF139">
    <property type="entry name" value="DEATH-ASSOCIATED INHIBITOR OF APOPTOSIS 2"/>
    <property type="match status" value="1"/>
</dbReference>
<feature type="region of interest" description="Disordered" evidence="2">
    <location>
        <begin position="166"/>
        <end position="298"/>
    </location>
</feature>
<protein>
    <submittedName>
        <fullName evidence="3">Uncharacterized protein</fullName>
    </submittedName>
</protein>
<name>A0ABQ9FH06_TEGGR</name>
<evidence type="ECO:0000313" key="3">
    <source>
        <dbReference type="EMBL" id="KAJ8315162.1"/>
    </source>
</evidence>
<feature type="compositionally biased region" description="Polar residues" evidence="2">
    <location>
        <begin position="498"/>
        <end position="507"/>
    </location>
</feature>
<feature type="compositionally biased region" description="Low complexity" evidence="2">
    <location>
        <begin position="172"/>
        <end position="189"/>
    </location>
</feature>
<dbReference type="PANTHER" id="PTHR10044">
    <property type="entry name" value="INHIBITOR OF APOPTOSIS"/>
    <property type="match status" value="1"/>
</dbReference>
<reference evidence="3 4" key="1">
    <citation type="submission" date="2022-12" db="EMBL/GenBank/DDBJ databases">
        <title>Chromosome-level genome of Tegillarca granosa.</title>
        <authorList>
            <person name="Kim J."/>
        </authorList>
    </citation>
    <scope>NUCLEOTIDE SEQUENCE [LARGE SCALE GENOMIC DNA]</scope>
    <source>
        <strain evidence="3">Teg-2019</strain>
        <tissue evidence="3">Adductor muscle</tissue>
    </source>
</reference>
<gene>
    <name evidence="3" type="ORF">KUTeg_007312</name>
</gene>
<dbReference type="InterPro" id="IPR001370">
    <property type="entry name" value="BIR_rpt"/>
</dbReference>
<feature type="compositionally biased region" description="Basic residues" evidence="2">
    <location>
        <begin position="554"/>
        <end position="564"/>
    </location>
</feature>
<keyword evidence="4" id="KW-1185">Reference proteome</keyword>
<dbReference type="CDD" id="cd00022">
    <property type="entry name" value="BIR"/>
    <property type="match status" value="2"/>
</dbReference>
<organism evidence="3 4">
    <name type="scientific">Tegillarca granosa</name>
    <name type="common">Malaysian cockle</name>
    <name type="synonym">Anadara granosa</name>
    <dbReference type="NCBI Taxonomy" id="220873"/>
    <lineage>
        <taxon>Eukaryota</taxon>
        <taxon>Metazoa</taxon>
        <taxon>Spiralia</taxon>
        <taxon>Lophotrochozoa</taxon>
        <taxon>Mollusca</taxon>
        <taxon>Bivalvia</taxon>
        <taxon>Autobranchia</taxon>
        <taxon>Pteriomorphia</taxon>
        <taxon>Arcoida</taxon>
        <taxon>Arcoidea</taxon>
        <taxon>Arcidae</taxon>
        <taxon>Tegillarca</taxon>
    </lineage>
</organism>
<feature type="compositionally biased region" description="Low complexity" evidence="2">
    <location>
        <begin position="311"/>
        <end position="320"/>
    </location>
</feature>
<feature type="compositionally biased region" description="Low complexity" evidence="2">
    <location>
        <begin position="222"/>
        <end position="294"/>
    </location>
</feature>
<keyword evidence="1" id="KW-0175">Coiled coil</keyword>
<accession>A0ABQ9FH06</accession>
<feature type="coiled-coil region" evidence="1">
    <location>
        <begin position="440"/>
        <end position="467"/>
    </location>
</feature>
<evidence type="ECO:0000256" key="2">
    <source>
        <dbReference type="SAM" id="MobiDB-lite"/>
    </source>
</evidence>
<evidence type="ECO:0000313" key="4">
    <source>
        <dbReference type="Proteomes" id="UP001217089"/>
    </source>
</evidence>
<dbReference type="SMART" id="SM00238">
    <property type="entry name" value="BIR"/>
    <property type="match status" value="2"/>
</dbReference>
<dbReference type="Pfam" id="PF00653">
    <property type="entry name" value="BIR"/>
    <property type="match status" value="2"/>
</dbReference>
<dbReference type="Proteomes" id="UP001217089">
    <property type="component" value="Unassembled WGS sequence"/>
</dbReference>
<feature type="region of interest" description="Disordered" evidence="2">
    <location>
        <begin position="36"/>
        <end position="61"/>
    </location>
</feature>
<dbReference type="SUPFAM" id="SSF57924">
    <property type="entry name" value="Inhibitor of apoptosis (IAP) repeat"/>
    <property type="match status" value="2"/>
</dbReference>
<feature type="region of interest" description="Disordered" evidence="2">
    <location>
        <begin position="311"/>
        <end position="370"/>
    </location>
</feature>
<feature type="compositionally biased region" description="Low complexity" evidence="2">
    <location>
        <begin position="340"/>
        <end position="356"/>
    </location>
</feature>
<sequence>MTHYHYRDNGNRMNQELIVQNGHLIVDQKPLAVESTQDLENARAENETAAPEDIERSEESSNEGLDAYFQEMQLETPPSLEETMRFELMRLKSFWSFPRNIDVSPIMLAKWGFYYTGNSAETRCFCCAASYRNWEDNDNPQQVHQRISPYCPFIAGTDVRNVSIYRSDDRPSTTQVSSESSSSRLVTPSAETQSREQGSRQNTNRSTGQRGDFDLSDFSYRAPETVATTPPAAASTSTGVPQAVSAVSNQQTTSVSTTTSTLTGATASSSTAPPASSTSTANSNTASVTSSITAKPSDAVSIATTSTTSASASAASNINSGHSGNTVATTTGDLTSVPGQARSSSTSRANTASSQSGASPATQQRYDPLGINFDRPRYPSYAVLSNRTASFAAWPQYLRAGREMALAGFFYAGGLRNWDAQDDPWHEHAKWFPRCAFVRMNKGEKYVNTIQNELEEMERERAQGNTTVHQVDETTQGENLEELDATVLMHIILDEIESSPTTEQPPSASGRGPLLAESRSKIKEFGSSDSAISSNEDEASASGGIGAKSDSKSSRKRKSKRKKS</sequence>
<feature type="region of interest" description="Disordered" evidence="2">
    <location>
        <begin position="497"/>
        <end position="564"/>
    </location>
</feature>
<comment type="caution">
    <text evidence="3">The sequence shown here is derived from an EMBL/GenBank/DDBJ whole genome shotgun (WGS) entry which is preliminary data.</text>
</comment>
<dbReference type="InterPro" id="IPR050784">
    <property type="entry name" value="IAP"/>
</dbReference>
<dbReference type="PROSITE" id="PS50143">
    <property type="entry name" value="BIR_REPEAT_2"/>
    <property type="match status" value="2"/>
</dbReference>